<name>A0A8J2R961_9NEOP</name>
<dbReference type="EMBL" id="CAKASE010000083">
    <property type="protein sequence ID" value="CAG9585861.1"/>
    <property type="molecule type" value="Genomic_DNA"/>
</dbReference>
<reference evidence="1" key="1">
    <citation type="submission" date="2021-09" db="EMBL/GenBank/DDBJ databases">
        <authorList>
            <person name="Martin H S."/>
        </authorList>
    </citation>
    <scope>NUCLEOTIDE SEQUENCE</scope>
</reference>
<proteinExistence type="predicted"/>
<dbReference type="Proteomes" id="UP000789524">
    <property type="component" value="Unassembled WGS sequence"/>
</dbReference>
<evidence type="ECO:0000313" key="2">
    <source>
        <dbReference type="Proteomes" id="UP000789524"/>
    </source>
</evidence>
<organism evidence="1 2">
    <name type="scientific">Danaus chrysippus</name>
    <name type="common">African queen</name>
    <dbReference type="NCBI Taxonomy" id="151541"/>
    <lineage>
        <taxon>Eukaryota</taxon>
        <taxon>Metazoa</taxon>
        <taxon>Ecdysozoa</taxon>
        <taxon>Arthropoda</taxon>
        <taxon>Hexapoda</taxon>
        <taxon>Insecta</taxon>
        <taxon>Pterygota</taxon>
        <taxon>Neoptera</taxon>
        <taxon>Endopterygota</taxon>
        <taxon>Lepidoptera</taxon>
        <taxon>Glossata</taxon>
        <taxon>Ditrysia</taxon>
        <taxon>Papilionoidea</taxon>
        <taxon>Nymphalidae</taxon>
        <taxon>Danainae</taxon>
        <taxon>Danaini</taxon>
        <taxon>Danaina</taxon>
        <taxon>Danaus</taxon>
        <taxon>Anosia</taxon>
    </lineage>
</organism>
<gene>
    <name evidence="1" type="ORF">DCHRY22_LOCUS16189</name>
</gene>
<accession>A0A8J2R961</accession>
<comment type="caution">
    <text evidence="1">The sequence shown here is derived from an EMBL/GenBank/DDBJ whole genome shotgun (WGS) entry which is preliminary data.</text>
</comment>
<dbReference type="AlphaFoldDB" id="A0A8J2R961"/>
<protein>
    <submittedName>
        <fullName evidence="1">(African queen) hypothetical protein</fullName>
    </submittedName>
</protein>
<keyword evidence="2" id="KW-1185">Reference proteome</keyword>
<evidence type="ECO:0000313" key="1">
    <source>
        <dbReference type="EMBL" id="CAG9585861.1"/>
    </source>
</evidence>
<sequence>MHLQLHYRQLSSNSVSADFCLWSCEGEGGGGRRRRAAASAGVAAGAGAGVTAGVGAGVGVGTGVGARVSVGAGEAGSGAASRGMRRRPLLLLLALALLRAHGLLAASAGIRSICVIECDVRIVYVCRRCLFAFRCCGISRPCQRRRIQSRAACNAVPIQNYEELCAVP</sequence>